<gene>
    <name evidence="3" type="ORF">CEPIT_LOCUS43450</name>
    <name evidence="2" type="ORF">CEPIT_LOCUS953</name>
</gene>
<evidence type="ECO:0000313" key="2">
    <source>
        <dbReference type="EMBL" id="CAH9056389.1"/>
    </source>
</evidence>
<proteinExistence type="predicted"/>
<feature type="compositionally biased region" description="Basic residues" evidence="1">
    <location>
        <begin position="1"/>
        <end position="18"/>
    </location>
</feature>
<feature type="region of interest" description="Disordered" evidence="1">
    <location>
        <begin position="135"/>
        <end position="164"/>
    </location>
</feature>
<dbReference type="Pfam" id="PF05278">
    <property type="entry name" value="PEARLI-4"/>
    <property type="match status" value="1"/>
</dbReference>
<keyword evidence="4" id="KW-1185">Reference proteome</keyword>
<feature type="region of interest" description="Disordered" evidence="1">
    <location>
        <begin position="1"/>
        <end position="73"/>
    </location>
</feature>
<dbReference type="InterPro" id="IPR007942">
    <property type="entry name" value="PLipase-like"/>
</dbReference>
<dbReference type="PANTHER" id="PTHR35358">
    <property type="entry name" value="OS06G0711100 PROTEIN"/>
    <property type="match status" value="1"/>
</dbReference>
<accession>A0AAV0GGN9</accession>
<comment type="caution">
    <text evidence="3">The sequence shown here is derived from an EMBL/GenBank/DDBJ whole genome shotgun (WGS) entry which is preliminary data.</text>
</comment>
<organism evidence="3 4">
    <name type="scientific">Cuscuta epithymum</name>
    <dbReference type="NCBI Taxonomy" id="186058"/>
    <lineage>
        <taxon>Eukaryota</taxon>
        <taxon>Viridiplantae</taxon>
        <taxon>Streptophyta</taxon>
        <taxon>Embryophyta</taxon>
        <taxon>Tracheophyta</taxon>
        <taxon>Spermatophyta</taxon>
        <taxon>Magnoliopsida</taxon>
        <taxon>eudicotyledons</taxon>
        <taxon>Gunneridae</taxon>
        <taxon>Pentapetalae</taxon>
        <taxon>asterids</taxon>
        <taxon>lamiids</taxon>
        <taxon>Solanales</taxon>
        <taxon>Convolvulaceae</taxon>
        <taxon>Cuscuteae</taxon>
        <taxon>Cuscuta</taxon>
        <taxon>Cuscuta subgen. Cuscuta</taxon>
    </lineage>
</organism>
<reference evidence="3" key="1">
    <citation type="submission" date="2022-07" db="EMBL/GenBank/DDBJ databases">
        <authorList>
            <person name="Macas J."/>
            <person name="Novak P."/>
            <person name="Neumann P."/>
        </authorList>
    </citation>
    <scope>NUCLEOTIDE SEQUENCE</scope>
</reference>
<dbReference type="EMBL" id="CAMAPF010000006">
    <property type="protein sequence ID" value="CAH9056389.1"/>
    <property type="molecule type" value="Genomic_DNA"/>
</dbReference>
<evidence type="ECO:0000313" key="4">
    <source>
        <dbReference type="Proteomes" id="UP001152523"/>
    </source>
</evidence>
<dbReference type="AlphaFoldDB" id="A0AAV0GGN9"/>
<name>A0AAV0GGN9_9ASTE</name>
<feature type="compositionally biased region" description="Polar residues" evidence="1">
    <location>
        <begin position="144"/>
        <end position="154"/>
    </location>
</feature>
<feature type="compositionally biased region" description="Acidic residues" evidence="1">
    <location>
        <begin position="32"/>
        <end position="42"/>
    </location>
</feature>
<protein>
    <submittedName>
        <fullName evidence="3">Uncharacterized protein</fullName>
    </submittedName>
</protein>
<dbReference type="PANTHER" id="PTHR35358:SF10">
    <property type="entry name" value="PLANT PHOSPHOLIPASE-LIKE PROTEIN"/>
    <property type="match status" value="1"/>
</dbReference>
<sequence>MKKAKLSTRRPRSTRQRRGQPSLNGGAQCNEEREEEAVEEEKDLIKQEQTASPSPPPSPGDAPLTTQTTTHTYRTRRARELFFKSSPGSSPWTPSCSISNQAGPINPELSAALVSELPSQGLLTIEHVNASSMPSQFADEENHPTSTSTASEQKPNNDERATASAAVHLTRSETLHLTEMLLAGADDDDMDDAISTKNSSTANVGGYKVRVEIAPLAKQIFTRYGDIVKESIFKSVEYRSSVLETVCNICQRLRSTKFPDLTCQELQSMLNVVNDLEPVKVDVGWLLCRLNEIFEAKEFKKGFPSLVESRTKTLQGIEELKKTWAETREEYEACMARCQMLQERLKKLEDGVGTAQVQMEEINASYSDTKDKLRCFYTRSLLHGIL</sequence>
<dbReference type="EMBL" id="CAMAPF010001122">
    <property type="protein sequence ID" value="CAH9147061.1"/>
    <property type="molecule type" value="Genomic_DNA"/>
</dbReference>
<dbReference type="Proteomes" id="UP001152523">
    <property type="component" value="Unassembled WGS sequence"/>
</dbReference>
<evidence type="ECO:0000256" key="1">
    <source>
        <dbReference type="SAM" id="MobiDB-lite"/>
    </source>
</evidence>
<evidence type="ECO:0000313" key="3">
    <source>
        <dbReference type="EMBL" id="CAH9147061.1"/>
    </source>
</evidence>